<gene>
    <name evidence="3" type="ORF">GUY60_29310</name>
</gene>
<organism evidence="3 4">
    <name type="scientific">Streptomyces boluensis</name>
    <dbReference type="NCBI Taxonomy" id="1775135"/>
    <lineage>
        <taxon>Bacteria</taxon>
        <taxon>Bacillati</taxon>
        <taxon>Actinomycetota</taxon>
        <taxon>Actinomycetes</taxon>
        <taxon>Kitasatosporales</taxon>
        <taxon>Streptomycetaceae</taxon>
        <taxon>Streptomyces</taxon>
    </lineage>
</organism>
<feature type="region of interest" description="Disordered" evidence="1">
    <location>
        <begin position="199"/>
        <end position="296"/>
    </location>
</feature>
<keyword evidence="4" id="KW-1185">Reference proteome</keyword>
<reference evidence="3" key="1">
    <citation type="submission" date="2020-01" db="EMBL/GenBank/DDBJ databases">
        <title>Whole-genome analyses of novel actinobacteria.</title>
        <authorList>
            <person name="Sahin N."/>
        </authorList>
    </citation>
    <scope>NUCLEOTIDE SEQUENCE</scope>
    <source>
        <strain evidence="3">YC537</strain>
    </source>
</reference>
<feature type="compositionally biased region" description="Low complexity" evidence="1">
    <location>
        <begin position="200"/>
        <end position="296"/>
    </location>
</feature>
<evidence type="ECO:0000256" key="1">
    <source>
        <dbReference type="SAM" id="MobiDB-lite"/>
    </source>
</evidence>
<keyword evidence="2" id="KW-0472">Membrane</keyword>
<sequence>MSTGQVRTMMSLMAQGAPVEVTSMWATATKLTRLAHLGEQFGYQYLDARYVNRGTQLLMVPEPQAYQRAQQAWAQFPQAATGGPVPPLPAQAPDLLKAQINFDLSGRHNEKRRVLAIIPITLIVLLRLMRDGADAAVFWIPFWVFAVALAIGMVFYTRKRHGAYEAQLQQAGYVQVPDPTGRMHYVPAGSSLAAHAAPVPQQQYGGQQPQAPYEQPQAPYQQQPQAPQQHQQAPQQHQPQHQAPQQQPYGGQQPQAPYQQQPQAPYQQPQQQNQQQPYGQQPQAPYQQQQQPPQQY</sequence>
<protein>
    <recommendedName>
        <fullName evidence="5">Integral membrane protein</fullName>
    </recommendedName>
</protein>
<keyword evidence="2" id="KW-1133">Transmembrane helix</keyword>
<keyword evidence="2" id="KW-0812">Transmembrane</keyword>
<dbReference type="RefSeq" id="WP_161703206.1">
    <property type="nucleotide sequence ID" value="NZ_JAAAHS010000324.1"/>
</dbReference>
<dbReference type="EMBL" id="JAAAHS010000324">
    <property type="protein sequence ID" value="NBE55454.1"/>
    <property type="molecule type" value="Genomic_DNA"/>
</dbReference>
<dbReference type="OrthoDB" id="4226222at2"/>
<proteinExistence type="predicted"/>
<evidence type="ECO:0000313" key="4">
    <source>
        <dbReference type="Proteomes" id="UP000598297"/>
    </source>
</evidence>
<accession>A0A964UU28</accession>
<evidence type="ECO:0008006" key="5">
    <source>
        <dbReference type="Google" id="ProtNLM"/>
    </source>
</evidence>
<feature type="transmembrane region" description="Helical" evidence="2">
    <location>
        <begin position="136"/>
        <end position="156"/>
    </location>
</feature>
<dbReference type="AlphaFoldDB" id="A0A964UU28"/>
<evidence type="ECO:0000256" key="2">
    <source>
        <dbReference type="SAM" id="Phobius"/>
    </source>
</evidence>
<feature type="transmembrane region" description="Helical" evidence="2">
    <location>
        <begin position="114"/>
        <end position="130"/>
    </location>
</feature>
<name>A0A964UU28_9ACTN</name>
<comment type="caution">
    <text evidence="3">The sequence shown here is derived from an EMBL/GenBank/DDBJ whole genome shotgun (WGS) entry which is preliminary data.</text>
</comment>
<evidence type="ECO:0000313" key="3">
    <source>
        <dbReference type="EMBL" id="NBE55454.1"/>
    </source>
</evidence>
<dbReference type="Proteomes" id="UP000598297">
    <property type="component" value="Unassembled WGS sequence"/>
</dbReference>